<evidence type="ECO:0000313" key="1">
    <source>
        <dbReference type="EMBL" id="MBC5679860.1"/>
    </source>
</evidence>
<reference evidence="1 2" key="1">
    <citation type="submission" date="2020-08" db="EMBL/GenBank/DDBJ databases">
        <title>Genome public.</title>
        <authorList>
            <person name="Liu C."/>
            <person name="Sun Q."/>
        </authorList>
    </citation>
    <scope>NUCLEOTIDE SEQUENCE [LARGE SCALE GENOMIC DNA]</scope>
    <source>
        <strain evidence="1 2">NSJ-43</strain>
    </source>
</reference>
<sequence>MPTDVQFKDELRKELIMYKDYLSLIENNEIDKLKKKFYDNIERIEASLQD</sequence>
<evidence type="ECO:0000313" key="2">
    <source>
        <dbReference type="Proteomes" id="UP000628463"/>
    </source>
</evidence>
<gene>
    <name evidence="1" type="ORF">H8S01_02650</name>
</gene>
<protein>
    <submittedName>
        <fullName evidence="1">Uncharacterized protein</fullName>
    </submittedName>
</protein>
<comment type="caution">
    <text evidence="1">The sequence shown here is derived from an EMBL/GenBank/DDBJ whole genome shotgun (WGS) entry which is preliminary data.</text>
</comment>
<dbReference type="RefSeq" id="WP_186836085.1">
    <property type="nucleotide sequence ID" value="NZ_JACOPD010000002.1"/>
</dbReference>
<organism evidence="1 2">
    <name type="scientific">Lachnospira hominis</name>
    <name type="common">ex Liu et al. 2021</name>
    <dbReference type="NCBI Taxonomy" id="2763051"/>
    <lineage>
        <taxon>Bacteria</taxon>
        <taxon>Bacillati</taxon>
        <taxon>Bacillota</taxon>
        <taxon>Clostridia</taxon>
        <taxon>Lachnospirales</taxon>
        <taxon>Lachnospiraceae</taxon>
        <taxon>Lachnospira</taxon>
    </lineage>
</organism>
<dbReference type="Proteomes" id="UP000628463">
    <property type="component" value="Unassembled WGS sequence"/>
</dbReference>
<accession>A0ABR7FXF5</accession>
<dbReference type="EMBL" id="JACOPD010000002">
    <property type="protein sequence ID" value="MBC5679860.1"/>
    <property type="molecule type" value="Genomic_DNA"/>
</dbReference>
<proteinExistence type="predicted"/>
<name>A0ABR7FXF5_9FIRM</name>
<keyword evidence="2" id="KW-1185">Reference proteome</keyword>